<gene>
    <name evidence="11" type="ORF">BMF94_1037</name>
</gene>
<evidence type="ECO:0000256" key="2">
    <source>
        <dbReference type="ARBA" id="ARBA00009533"/>
    </source>
</evidence>
<comment type="catalytic activity">
    <reaction evidence="6 9">
        <text>L-glutamate + H(+) = 4-aminobutanoate + CO2</text>
        <dbReference type="Rhea" id="RHEA:17785"/>
        <dbReference type="ChEBI" id="CHEBI:15378"/>
        <dbReference type="ChEBI" id="CHEBI:16526"/>
        <dbReference type="ChEBI" id="CHEBI:29985"/>
        <dbReference type="ChEBI" id="CHEBI:59888"/>
        <dbReference type="EC" id="4.1.1.15"/>
    </reaction>
</comment>
<accession>A0A2S5BGT0</accession>
<dbReference type="AlphaFoldDB" id="A0A2S5BGT0"/>
<keyword evidence="12" id="KW-1185">Reference proteome</keyword>
<evidence type="ECO:0000256" key="9">
    <source>
        <dbReference type="RuleBase" id="RU361171"/>
    </source>
</evidence>
<dbReference type="EMBL" id="PJQD01000009">
    <property type="protein sequence ID" value="POY75953.1"/>
    <property type="molecule type" value="Genomic_DNA"/>
</dbReference>
<dbReference type="InterPro" id="IPR015424">
    <property type="entry name" value="PyrdxlP-dep_Trfase"/>
</dbReference>
<dbReference type="InterPro" id="IPR010107">
    <property type="entry name" value="Glutamate_decarboxylase"/>
</dbReference>
<keyword evidence="4 7" id="KW-0663">Pyridoxal phosphate</keyword>
<dbReference type="InterPro" id="IPR015421">
    <property type="entry name" value="PyrdxlP-dep_Trfase_major"/>
</dbReference>
<protein>
    <recommendedName>
        <fullName evidence="3 9">Glutamate decarboxylase</fullName>
        <ecNumber evidence="3 9">4.1.1.15</ecNumber>
    </recommendedName>
</protein>
<evidence type="ECO:0000313" key="11">
    <source>
        <dbReference type="EMBL" id="POY75953.1"/>
    </source>
</evidence>
<dbReference type="PANTHER" id="PTHR43321">
    <property type="entry name" value="GLUTAMATE DECARBOXYLASE"/>
    <property type="match status" value="1"/>
</dbReference>
<name>A0A2S5BGT0_9BASI</name>
<evidence type="ECO:0000256" key="3">
    <source>
        <dbReference type="ARBA" id="ARBA00012421"/>
    </source>
</evidence>
<dbReference type="Pfam" id="PF00282">
    <property type="entry name" value="Pyridoxal_deC"/>
    <property type="match status" value="1"/>
</dbReference>
<evidence type="ECO:0000313" key="12">
    <source>
        <dbReference type="Proteomes" id="UP000237144"/>
    </source>
</evidence>
<proteinExistence type="inferred from homology"/>
<dbReference type="Gene3D" id="3.90.1150.160">
    <property type="match status" value="1"/>
</dbReference>
<reference evidence="11 12" key="1">
    <citation type="journal article" date="2018" name="Front. Microbiol.">
        <title>Prospects for Fungal Bioremediation of Acidic Radioactive Waste Sites: Characterization and Genome Sequence of Rhodotorula taiwanensis MD1149.</title>
        <authorList>
            <person name="Tkavc R."/>
            <person name="Matrosova V.Y."/>
            <person name="Grichenko O.E."/>
            <person name="Gostincar C."/>
            <person name="Volpe R.P."/>
            <person name="Klimenkova P."/>
            <person name="Gaidamakova E.K."/>
            <person name="Zhou C.E."/>
            <person name="Stewart B.J."/>
            <person name="Lyman M.G."/>
            <person name="Malfatti S.A."/>
            <person name="Rubinfeld B."/>
            <person name="Courtot M."/>
            <person name="Singh J."/>
            <person name="Dalgard C.L."/>
            <person name="Hamilton T."/>
            <person name="Frey K.G."/>
            <person name="Gunde-Cimerman N."/>
            <person name="Dugan L."/>
            <person name="Daly M.J."/>
        </authorList>
    </citation>
    <scope>NUCLEOTIDE SEQUENCE [LARGE SCALE GENOMIC DNA]</scope>
    <source>
        <strain evidence="11 12">MD1149</strain>
    </source>
</reference>
<comment type="cofactor">
    <cofactor evidence="1 7 8">
        <name>pyridoxal 5'-phosphate</name>
        <dbReference type="ChEBI" id="CHEBI:597326"/>
    </cofactor>
</comment>
<evidence type="ECO:0000256" key="5">
    <source>
        <dbReference type="ARBA" id="ARBA00023239"/>
    </source>
</evidence>
<dbReference type="GO" id="GO:0006538">
    <property type="term" value="P:L-glutamate catabolic process"/>
    <property type="evidence" value="ECO:0007669"/>
    <property type="project" value="TreeGrafter"/>
</dbReference>
<dbReference type="GO" id="GO:0005829">
    <property type="term" value="C:cytosol"/>
    <property type="evidence" value="ECO:0007669"/>
    <property type="project" value="TreeGrafter"/>
</dbReference>
<dbReference type="OrthoDB" id="5152799at2759"/>
<evidence type="ECO:0000256" key="6">
    <source>
        <dbReference type="ARBA" id="ARBA00048868"/>
    </source>
</evidence>
<evidence type="ECO:0000256" key="1">
    <source>
        <dbReference type="ARBA" id="ARBA00001933"/>
    </source>
</evidence>
<dbReference type="PANTHER" id="PTHR43321:SF3">
    <property type="entry name" value="GLUTAMATE DECARBOXYLASE"/>
    <property type="match status" value="1"/>
</dbReference>
<dbReference type="EC" id="4.1.1.15" evidence="3 9"/>
<evidence type="ECO:0000256" key="10">
    <source>
        <dbReference type="SAM" id="MobiDB-lite"/>
    </source>
</evidence>
<keyword evidence="5 8" id="KW-0456">Lyase</keyword>
<dbReference type="GO" id="GO:0004351">
    <property type="term" value="F:glutamate decarboxylase activity"/>
    <property type="evidence" value="ECO:0007669"/>
    <property type="project" value="UniProtKB-EC"/>
</dbReference>
<keyword evidence="9" id="KW-0210">Decarboxylase</keyword>
<feature type="compositionally biased region" description="Basic and acidic residues" evidence="10">
    <location>
        <begin position="538"/>
        <end position="557"/>
    </location>
</feature>
<feature type="modified residue" description="N6-(pyridoxal phosphate)lysine" evidence="7">
    <location>
        <position position="302"/>
    </location>
</feature>
<dbReference type="SUPFAM" id="SSF53383">
    <property type="entry name" value="PLP-dependent transferases"/>
    <property type="match status" value="1"/>
</dbReference>
<dbReference type="Gene3D" id="3.40.640.10">
    <property type="entry name" value="Type I PLP-dependent aspartate aminotransferase-like (Major domain)"/>
    <property type="match status" value="1"/>
</dbReference>
<dbReference type="GO" id="GO:0030170">
    <property type="term" value="F:pyridoxal phosphate binding"/>
    <property type="evidence" value="ECO:0007669"/>
    <property type="project" value="InterPro"/>
</dbReference>
<dbReference type="NCBIfam" id="TIGR01788">
    <property type="entry name" value="Glu-decarb-GAD"/>
    <property type="match status" value="1"/>
</dbReference>
<dbReference type="Gene3D" id="4.10.280.50">
    <property type="match status" value="1"/>
</dbReference>
<evidence type="ECO:0000256" key="8">
    <source>
        <dbReference type="RuleBase" id="RU000382"/>
    </source>
</evidence>
<dbReference type="STRING" id="741276.A0A2S5BGT0"/>
<feature type="region of interest" description="Disordered" evidence="10">
    <location>
        <begin position="523"/>
        <end position="573"/>
    </location>
</feature>
<comment type="similarity">
    <text evidence="2 8">Belongs to the group II decarboxylase family.</text>
</comment>
<evidence type="ECO:0000256" key="7">
    <source>
        <dbReference type="PIRSR" id="PIRSR602129-50"/>
    </source>
</evidence>
<dbReference type="Proteomes" id="UP000237144">
    <property type="component" value="Unassembled WGS sequence"/>
</dbReference>
<evidence type="ECO:0000256" key="4">
    <source>
        <dbReference type="ARBA" id="ARBA00022898"/>
    </source>
</evidence>
<dbReference type="InterPro" id="IPR002129">
    <property type="entry name" value="PyrdxlP-dep_de-COase"/>
</dbReference>
<feature type="region of interest" description="Disordered" evidence="10">
    <location>
        <begin position="14"/>
        <end position="37"/>
    </location>
</feature>
<sequence length="573" mass="63555">MSLSTHINAEKVLKAAREHSHKHGHKSAHELMGRDKPGHYDVPPSADRYDTEPIPKYSIPSKGVPPSVAYELVTSELALDGKPFTNLASFVHTSMDDYGDRLVYENRAINLIDPATQMIHARLVSMVAKLWHAADQGENATGCATTGSSEAAQLGGLAMKKIWQDRRKAAGKSMYEPGPNIVMGANAQVALEKFARYFDVEARMVPVDASTDYVMDPKRAMEYVDENTIGVFVILGSTYTGTYENVQLMSDLLDEYEQKTGNYVPIHVDAASGGFFAPFATPSLKWDFQIPRVVSINASGHKFGKAYVGVGIIVWRDKKHLPKDLVFTLTYLGSVEHSFSLNFSRPAAPVIGLYYNLLSLGFEGYRRISLHDAKNARLFSNALEKSKYYKVVSLGHRPKEASLTEKAKELVGAVDAIESYIPTLPVVAFKFSDEFVAEYPRVKQVSIQKMLRQREWIVPNYDLPPNAEKEEVLRVVFREKFSEGSSSSQLRPLKEELTDVVADLTERLFSDIIEITEQLMEEHKAEVPHPGQGSGRASEGKHESAGSKSGTIHEKIASSHGEGTRPTGHDSYC</sequence>
<feature type="compositionally biased region" description="Basic and acidic residues" evidence="10">
    <location>
        <begin position="27"/>
        <end position="37"/>
    </location>
</feature>
<organism evidence="11 12">
    <name type="scientific">Rhodotorula taiwanensis</name>
    <dbReference type="NCBI Taxonomy" id="741276"/>
    <lineage>
        <taxon>Eukaryota</taxon>
        <taxon>Fungi</taxon>
        <taxon>Dikarya</taxon>
        <taxon>Basidiomycota</taxon>
        <taxon>Pucciniomycotina</taxon>
        <taxon>Microbotryomycetes</taxon>
        <taxon>Sporidiobolales</taxon>
        <taxon>Sporidiobolaceae</taxon>
        <taxon>Rhodotorula</taxon>
    </lineage>
</organism>
<comment type="caution">
    <text evidence="11">The sequence shown here is derived from an EMBL/GenBank/DDBJ whole genome shotgun (WGS) entry which is preliminary data.</text>
</comment>